<reference evidence="2" key="1">
    <citation type="submission" date="2022-06" db="EMBL/GenBank/DDBJ databases">
        <title>Draft genome sequences of Pectobacterium carotovorum subsp. carotovorum str. NBRC12380.</title>
        <authorList>
            <person name="Wakabayashi Y."/>
            <person name="Kojima K."/>
        </authorList>
    </citation>
    <scope>NUCLEOTIDE SEQUENCE</scope>
    <source>
        <strain evidence="2">NBRC 12380</strain>
    </source>
</reference>
<accession>A0ABQ5L3L0</accession>
<gene>
    <name evidence="2" type="ORF">SOASR016_00050</name>
</gene>
<evidence type="ECO:0000313" key="3">
    <source>
        <dbReference type="Proteomes" id="UP001058167"/>
    </source>
</evidence>
<feature type="transmembrane region" description="Helical" evidence="1">
    <location>
        <begin position="20"/>
        <end position="38"/>
    </location>
</feature>
<keyword evidence="1" id="KW-1133">Transmembrane helix</keyword>
<keyword evidence="3" id="KW-1185">Reference proteome</keyword>
<protein>
    <submittedName>
        <fullName evidence="2">Uncharacterized protein</fullName>
    </submittedName>
</protein>
<organism evidence="2 3">
    <name type="scientific">Pectobacterium carotovorum subsp. carotovorum</name>
    <name type="common">Erwinia carotovora subsp. carotovora</name>
    <dbReference type="NCBI Taxonomy" id="555"/>
    <lineage>
        <taxon>Bacteria</taxon>
        <taxon>Pseudomonadati</taxon>
        <taxon>Pseudomonadota</taxon>
        <taxon>Gammaproteobacteria</taxon>
        <taxon>Enterobacterales</taxon>
        <taxon>Pectobacteriaceae</taxon>
        <taxon>Pectobacterium</taxon>
    </lineage>
</organism>
<sequence length="44" mass="5163">MTPRENIDMGVNSSTTTINLKYFMLFSFYTMGLTNYLLKCEIFL</sequence>
<comment type="caution">
    <text evidence="2">The sequence shown here is derived from an EMBL/GenBank/DDBJ whole genome shotgun (WGS) entry which is preliminary data.</text>
</comment>
<evidence type="ECO:0000256" key="1">
    <source>
        <dbReference type="SAM" id="Phobius"/>
    </source>
</evidence>
<evidence type="ECO:0000313" key="2">
    <source>
        <dbReference type="EMBL" id="GKX45253.1"/>
    </source>
</evidence>
<keyword evidence="1" id="KW-0472">Membrane</keyword>
<proteinExistence type="predicted"/>
<dbReference type="Proteomes" id="UP001058167">
    <property type="component" value="Unassembled WGS sequence"/>
</dbReference>
<dbReference type="EMBL" id="BRLF01000001">
    <property type="protein sequence ID" value="GKX45253.1"/>
    <property type="molecule type" value="Genomic_DNA"/>
</dbReference>
<keyword evidence="1" id="KW-0812">Transmembrane</keyword>
<name>A0ABQ5L3L0_PECCC</name>